<reference evidence="1" key="1">
    <citation type="submission" date="2021-02" db="EMBL/GenBank/DDBJ databases">
        <authorList>
            <person name="Dougan E. K."/>
            <person name="Rhodes N."/>
            <person name="Thang M."/>
            <person name="Chan C."/>
        </authorList>
    </citation>
    <scope>NUCLEOTIDE SEQUENCE</scope>
</reference>
<keyword evidence="2" id="KW-1185">Reference proteome</keyword>
<evidence type="ECO:0000313" key="2">
    <source>
        <dbReference type="Proteomes" id="UP000601435"/>
    </source>
</evidence>
<protein>
    <recommendedName>
        <fullName evidence="3">Sfi1 spindle body domain-containing protein</fullName>
    </recommendedName>
</protein>
<proteinExistence type="predicted"/>
<comment type="caution">
    <text evidence="1">The sequence shown here is derived from an EMBL/GenBank/DDBJ whole genome shotgun (WGS) entry which is preliminary data.</text>
</comment>
<gene>
    <name evidence="1" type="ORF">SNEC2469_LOCUS3696</name>
</gene>
<sequence length="772" mass="91651">MAVKEAQEIRKAYRLAASLHLRRLVRSWQSVSRVRSVADACKRLPEVPQLIVKYQKYQQQQMAKFIHQRMLRLRAACMSRANWVRCMARAGKKALHEWQRVSRMSALERSVSYQERTHWQSWLRHAFESFVEVAASAKVVRSKALDLQKRWLARVLLAFQEATRCSKAFRHRCRAAQATFRKRQLERSMNSWHSWRLSQRQQRLMNLDALSSWRRCILNRALGKLCSFTMLRARCRGFTTKRRQDAALKALKSLRQTVLLSRRSRAAKLLKQASVLRHVLRQWTILHLTYSKLGLSGQVKQFRFRQILFNWWRGCNLSDILRCWHWAGRMGVKERHAIAQHTQSSWRFIQSVLQEWRAFAKLLREEQGYLRYRCNLTRLRCCWKSWNRRVTAVHLMQRFRDKQRLVSASSVVKGWSRQVACRRHTTHLVQKRGLQLCKRSISCWRAHCMARQAASRLQSQVVLAWLDWAALRRQVRDDVAWQRWAEGVADIFISRRLLRGLPTCFSTWCHSVRQQSALHARAAAMQTDASRQLLVFTFGTLRCILALRRLQRFDSEKCLRELRACFVNLRWSCQMSAKAGTVQATGRGFRKAQAFTALLRIYQRRCSAKSMAAVMTRNYLGRAFCRLRQFQHRMEAIETSAKLVARRYRLLAALARWRKELAVQMRKTWLPAVFVEWRQIAQRQRLRRLRQRRYGLLRWRAYVKDCRQQSRRAVLADLLRRRRQMRAVLLPWQLAAASKEAGQLQDRWSEADVVPGLQQFAFMRYRDATDET</sequence>
<dbReference type="OrthoDB" id="426617at2759"/>
<evidence type="ECO:0008006" key="3">
    <source>
        <dbReference type="Google" id="ProtNLM"/>
    </source>
</evidence>
<dbReference type="EMBL" id="CAJNJA010008093">
    <property type="protein sequence ID" value="CAE7232691.1"/>
    <property type="molecule type" value="Genomic_DNA"/>
</dbReference>
<name>A0A812KMX5_9DINO</name>
<dbReference type="AlphaFoldDB" id="A0A812KMX5"/>
<evidence type="ECO:0000313" key="1">
    <source>
        <dbReference type="EMBL" id="CAE7232691.1"/>
    </source>
</evidence>
<organism evidence="1 2">
    <name type="scientific">Symbiodinium necroappetens</name>
    <dbReference type="NCBI Taxonomy" id="1628268"/>
    <lineage>
        <taxon>Eukaryota</taxon>
        <taxon>Sar</taxon>
        <taxon>Alveolata</taxon>
        <taxon>Dinophyceae</taxon>
        <taxon>Suessiales</taxon>
        <taxon>Symbiodiniaceae</taxon>
        <taxon>Symbiodinium</taxon>
    </lineage>
</organism>
<dbReference type="Proteomes" id="UP000601435">
    <property type="component" value="Unassembled WGS sequence"/>
</dbReference>
<accession>A0A812KMX5</accession>